<gene>
    <name evidence="2" type="ORF">CHI95_10290</name>
</gene>
<comment type="caution">
    <text evidence="2">The sequence shown here is derived from an EMBL/GenBank/DDBJ whole genome shotgun (WGS) entry which is preliminary data.</text>
</comment>
<dbReference type="RefSeq" id="WP_094961568.1">
    <property type="nucleotide sequence ID" value="NZ_CP098040.1"/>
</dbReference>
<dbReference type="GO" id="GO:0004029">
    <property type="term" value="F:aldehyde dehydrogenase (NAD+) activity"/>
    <property type="evidence" value="ECO:0007669"/>
    <property type="project" value="TreeGrafter"/>
</dbReference>
<evidence type="ECO:0000259" key="1">
    <source>
        <dbReference type="Pfam" id="PF01370"/>
    </source>
</evidence>
<dbReference type="SUPFAM" id="SSF51735">
    <property type="entry name" value="NAD(P)-binding Rossmann-fold domains"/>
    <property type="match status" value="1"/>
</dbReference>
<dbReference type="InterPro" id="IPR001509">
    <property type="entry name" value="Epimerase_deHydtase"/>
</dbReference>
<dbReference type="AlphaFoldDB" id="A0A264VTM1"/>
<dbReference type="InterPro" id="IPR036291">
    <property type="entry name" value="NAD(P)-bd_dom_sf"/>
</dbReference>
<evidence type="ECO:0000313" key="3">
    <source>
        <dbReference type="Proteomes" id="UP000216001"/>
    </source>
</evidence>
<dbReference type="GeneID" id="92276355"/>
<protein>
    <recommendedName>
        <fullName evidence="1">NAD-dependent epimerase/dehydratase domain-containing protein</fullName>
    </recommendedName>
</protein>
<accession>A0A264VTM1</accession>
<dbReference type="Gene3D" id="3.40.50.720">
    <property type="entry name" value="NAD(P)-binding Rossmann-like Domain"/>
    <property type="match status" value="1"/>
</dbReference>
<dbReference type="Pfam" id="PF01370">
    <property type="entry name" value="Epimerase"/>
    <property type="match status" value="1"/>
</dbReference>
<dbReference type="PANTHER" id="PTHR48079:SF6">
    <property type="entry name" value="NAD(P)-BINDING DOMAIN-CONTAINING PROTEIN-RELATED"/>
    <property type="match status" value="1"/>
</dbReference>
<proteinExistence type="predicted"/>
<dbReference type="GO" id="GO:0005737">
    <property type="term" value="C:cytoplasm"/>
    <property type="evidence" value="ECO:0007669"/>
    <property type="project" value="TreeGrafter"/>
</dbReference>
<feature type="domain" description="NAD-dependent epimerase/dehydratase" evidence="1">
    <location>
        <begin position="4"/>
        <end position="233"/>
    </location>
</feature>
<dbReference type="Proteomes" id="UP000216001">
    <property type="component" value="Unassembled WGS sequence"/>
</dbReference>
<dbReference type="InterPro" id="IPR051783">
    <property type="entry name" value="NAD(P)-dependent_oxidoreduct"/>
</dbReference>
<dbReference type="STRING" id="587.RB151_039110"/>
<reference evidence="2 3" key="1">
    <citation type="submission" date="2017-07" db="EMBL/GenBank/DDBJ databases">
        <title>blaIMP-27 on transferable plasmids in Proteus mirabilis and Providencia rettgeri.</title>
        <authorList>
            <person name="Potter R."/>
        </authorList>
    </citation>
    <scope>NUCLEOTIDE SEQUENCE [LARGE SCALE GENOMIC DNA]</scope>
    <source>
        <strain evidence="2 3">PR1</strain>
    </source>
</reference>
<organism evidence="2 3">
    <name type="scientific">Providencia rettgeri</name>
    <dbReference type="NCBI Taxonomy" id="587"/>
    <lineage>
        <taxon>Bacteria</taxon>
        <taxon>Pseudomonadati</taxon>
        <taxon>Pseudomonadota</taxon>
        <taxon>Gammaproteobacteria</taxon>
        <taxon>Enterobacterales</taxon>
        <taxon>Morganellaceae</taxon>
        <taxon>Providencia</taxon>
    </lineage>
</organism>
<dbReference type="EMBL" id="NOWC01000010">
    <property type="protein sequence ID" value="OZS74669.1"/>
    <property type="molecule type" value="Genomic_DNA"/>
</dbReference>
<evidence type="ECO:0000313" key="2">
    <source>
        <dbReference type="EMBL" id="OZS74669.1"/>
    </source>
</evidence>
<name>A0A264VTM1_PRORE</name>
<dbReference type="PANTHER" id="PTHR48079">
    <property type="entry name" value="PROTEIN YEEZ"/>
    <property type="match status" value="1"/>
</dbReference>
<sequence>MKLLVTGATSGLGRNASEYLLGRGFEVVTCGRNPQAGEQLVKMGAEFISCELAQLSLQQAKEMMTGCDAIWHCAALSSPWGKRQDFETTNVHATQILATAAGEAKVSRFIHISTPAIYFNFTHQQNIHESTVNKHFANQYARTKYLAETRIEQCVKQFPTTRYTILRPRGLFGPHDRVLLPRLLAQIKSRKGKLVLPNGGNNHFDLTYVGNVVHSMQLATFKEILPNGAIYNITNQQPQALKQTLNQLFSELNLDCEIRSAPYPLLYVIASLLEAIGYLTGKEPLLTRYSLGAAYFTMTLDNQKAQQELGYYPLYSMQQGIHLTAKWLKQQENPC</sequence>